<sequence length="409" mass="45671">MTANFAKPDNKPAIGGNDRAKPIGGEREYYIPSYNSPQLIPQPTQQQRQPQEFIYPNNFRNAYQYKYTNNRVPDVVNHRQWPAPGVTIGRSQQALQPNDRYDSRDSYESNRGQAVDNSLADNYRHNDYETKRPPKYHLGPNDDKHDTNRQKSALKATQFRGNSRVRDFSEEQERLARPLMTGNDEEYRDSSNNNDNNDIKLSDLLIQPVMRRKSAANTDNQMHTSALQSSEHRNIPIPLAIQQNVDDSSNGSLSDIYFVAIVACVSAVAIIGTIGAGICVYKVQQSNKAAADVDYPAYGVVGPISKEANASGGGSLSPSGDRKLAQSAQMYHYHHQKQQMIASEKAVTPRRNSASDVESDEENEEGEYTVYECPGLAPTGEMEVKNPLFHDDITPVSSSPQTTNTKEKE</sequence>
<dbReference type="PANTHER" id="PTHR23352">
    <property type="entry name" value="NEURAL PROLIFERATION DIFFERENTIATION AND CONTROL PROTEIN-1 NPDC-1 PROTEIN"/>
    <property type="match status" value="1"/>
</dbReference>
<dbReference type="EMBL" id="OC858640">
    <property type="protein sequence ID" value="CAD7626691.1"/>
    <property type="molecule type" value="Genomic_DNA"/>
</dbReference>
<dbReference type="InterPro" id="IPR009635">
    <property type="entry name" value="NPDC1"/>
</dbReference>
<gene>
    <name evidence="3" type="ORF">OSB1V03_LOCUS7124</name>
</gene>
<dbReference type="GO" id="GO:0016020">
    <property type="term" value="C:membrane"/>
    <property type="evidence" value="ECO:0007669"/>
    <property type="project" value="InterPro"/>
</dbReference>
<feature type="compositionally biased region" description="Basic and acidic residues" evidence="1">
    <location>
        <begin position="140"/>
        <end position="149"/>
    </location>
</feature>
<feature type="compositionally biased region" description="Basic and acidic residues" evidence="1">
    <location>
        <begin position="99"/>
        <end position="108"/>
    </location>
</feature>
<keyword evidence="2" id="KW-0812">Transmembrane</keyword>
<name>A0A7R9KR08_9ACAR</name>
<feature type="compositionally biased region" description="Basic and acidic residues" evidence="1">
    <location>
        <begin position="122"/>
        <end position="132"/>
    </location>
</feature>
<evidence type="ECO:0008006" key="5">
    <source>
        <dbReference type="Google" id="ProtNLM"/>
    </source>
</evidence>
<evidence type="ECO:0000256" key="2">
    <source>
        <dbReference type="SAM" id="Phobius"/>
    </source>
</evidence>
<keyword evidence="2" id="KW-1133">Transmembrane helix</keyword>
<evidence type="ECO:0000313" key="4">
    <source>
        <dbReference type="Proteomes" id="UP000759131"/>
    </source>
</evidence>
<feature type="compositionally biased region" description="Basic and acidic residues" evidence="1">
    <location>
        <begin position="164"/>
        <end position="176"/>
    </location>
</feature>
<proteinExistence type="predicted"/>
<feature type="region of interest" description="Disordered" evidence="1">
    <location>
        <begin position="338"/>
        <end position="409"/>
    </location>
</feature>
<feature type="compositionally biased region" description="Acidic residues" evidence="1">
    <location>
        <begin position="357"/>
        <end position="367"/>
    </location>
</feature>
<feature type="compositionally biased region" description="Basic and acidic residues" evidence="1">
    <location>
        <begin position="382"/>
        <end position="393"/>
    </location>
</feature>
<protein>
    <recommendedName>
        <fullName evidence="5">Neural proliferation differentiation and control protein 1</fullName>
    </recommendedName>
</protein>
<feature type="region of interest" description="Disordered" evidence="1">
    <location>
        <begin position="83"/>
        <end position="199"/>
    </location>
</feature>
<dbReference type="OrthoDB" id="6270617at2759"/>
<evidence type="ECO:0000313" key="3">
    <source>
        <dbReference type="EMBL" id="CAD7626691.1"/>
    </source>
</evidence>
<dbReference type="Proteomes" id="UP000759131">
    <property type="component" value="Unassembled WGS sequence"/>
</dbReference>
<feature type="compositionally biased region" description="Polar residues" evidence="1">
    <location>
        <begin position="395"/>
        <end position="409"/>
    </location>
</feature>
<feature type="compositionally biased region" description="Polar residues" evidence="1">
    <location>
        <begin position="109"/>
        <end position="120"/>
    </location>
</feature>
<feature type="transmembrane region" description="Helical" evidence="2">
    <location>
        <begin position="256"/>
        <end position="281"/>
    </location>
</feature>
<evidence type="ECO:0000256" key="1">
    <source>
        <dbReference type="SAM" id="MobiDB-lite"/>
    </source>
</evidence>
<dbReference type="PANTHER" id="PTHR23352:SF2">
    <property type="entry name" value="NEURAL PROLIFERATION DIFFERENTIATION AND CONTROL PROTEIN 1"/>
    <property type="match status" value="1"/>
</dbReference>
<keyword evidence="4" id="KW-1185">Reference proteome</keyword>
<organism evidence="3">
    <name type="scientific">Medioppia subpectinata</name>
    <dbReference type="NCBI Taxonomy" id="1979941"/>
    <lineage>
        <taxon>Eukaryota</taxon>
        <taxon>Metazoa</taxon>
        <taxon>Ecdysozoa</taxon>
        <taxon>Arthropoda</taxon>
        <taxon>Chelicerata</taxon>
        <taxon>Arachnida</taxon>
        <taxon>Acari</taxon>
        <taxon>Acariformes</taxon>
        <taxon>Sarcoptiformes</taxon>
        <taxon>Oribatida</taxon>
        <taxon>Brachypylina</taxon>
        <taxon>Oppioidea</taxon>
        <taxon>Oppiidae</taxon>
        <taxon>Medioppia</taxon>
    </lineage>
</organism>
<dbReference type="EMBL" id="CAJPIZ010004065">
    <property type="protein sequence ID" value="CAG2107121.1"/>
    <property type="molecule type" value="Genomic_DNA"/>
</dbReference>
<dbReference type="AlphaFoldDB" id="A0A7R9KR08"/>
<keyword evidence="2" id="KW-0472">Membrane</keyword>
<accession>A0A7R9KR08</accession>
<feature type="region of interest" description="Disordered" evidence="1">
    <location>
        <begin position="1"/>
        <end position="26"/>
    </location>
</feature>
<dbReference type="Pfam" id="PF06809">
    <property type="entry name" value="NPDC1"/>
    <property type="match status" value="1"/>
</dbReference>
<reference evidence="3" key="1">
    <citation type="submission" date="2020-11" db="EMBL/GenBank/DDBJ databases">
        <authorList>
            <person name="Tran Van P."/>
        </authorList>
    </citation>
    <scope>NUCLEOTIDE SEQUENCE</scope>
</reference>